<accession>A0A1R1YHN1</accession>
<comment type="caution">
    <text evidence="3">The sequence shown here is derived from an EMBL/GenBank/DDBJ whole genome shotgun (WGS) entry which is preliminary data.</text>
</comment>
<protein>
    <submittedName>
        <fullName evidence="3">DNA damage-inducible protein 1</fullName>
    </submittedName>
</protein>
<dbReference type="InterPro" id="IPR019103">
    <property type="entry name" value="Peptidase_aspartic_DDI1-type"/>
</dbReference>
<dbReference type="InterPro" id="IPR021109">
    <property type="entry name" value="Peptidase_aspartic_dom_sf"/>
</dbReference>
<evidence type="ECO:0000259" key="2">
    <source>
        <dbReference type="PROSITE" id="PS50030"/>
    </source>
</evidence>
<gene>
    <name evidence="3" type="ORF">AYI70_g175</name>
</gene>
<evidence type="ECO:0000256" key="1">
    <source>
        <dbReference type="SAM" id="MobiDB-lite"/>
    </source>
</evidence>
<evidence type="ECO:0000313" key="4">
    <source>
        <dbReference type="Proteomes" id="UP000187283"/>
    </source>
</evidence>
<dbReference type="SUPFAM" id="SSF46934">
    <property type="entry name" value="UBA-like"/>
    <property type="match status" value="1"/>
</dbReference>
<sequence length="324" mass="35043">MEDALEHNPESFGSVSMLYIDSEVNNVHIKAFVDSGAQATIMSTVCAEKCGLMRLLDTRFSGFAQGVGFAKILGRIHNAMIKIGSQYLVCSFTVMENQNVELLFGLDMLKRHQACIDLKKNALVINNEEIQFLPEHLIPKFGELTSEQKSEMLNSDKNNKQNNPTSYDEFSSKIKSLSNQAASGSNKSTNPFSALVNGQSIGSSNQANQQTVVQPFTGEGRSLSSAKKSEIIVPPRPDKSIYSDSLNSNATTSNHPPPNNVGDLNRTNNSELPSGSTFSTQPISKYPAATIDMLVSLGVTREKAISALDAANGNPDLAAGFLFD</sequence>
<dbReference type="AlphaFoldDB" id="A0A1R1YHN1"/>
<dbReference type="GO" id="GO:0006508">
    <property type="term" value="P:proteolysis"/>
    <property type="evidence" value="ECO:0007669"/>
    <property type="project" value="InterPro"/>
</dbReference>
<organism evidence="3 4">
    <name type="scientific">Smittium culicis</name>
    <dbReference type="NCBI Taxonomy" id="133412"/>
    <lineage>
        <taxon>Eukaryota</taxon>
        <taxon>Fungi</taxon>
        <taxon>Fungi incertae sedis</taxon>
        <taxon>Zoopagomycota</taxon>
        <taxon>Kickxellomycotina</taxon>
        <taxon>Harpellomycetes</taxon>
        <taxon>Harpellales</taxon>
        <taxon>Legeriomycetaceae</taxon>
        <taxon>Smittium</taxon>
    </lineage>
</organism>
<dbReference type="SMART" id="SM00165">
    <property type="entry name" value="UBA"/>
    <property type="match status" value="1"/>
</dbReference>
<dbReference type="PANTHER" id="PTHR15397:SF3">
    <property type="entry name" value="DNA DAMAGE INDUCIBLE 1 HOMOLOG 2"/>
    <property type="match status" value="1"/>
</dbReference>
<dbReference type="Gene3D" id="1.10.8.10">
    <property type="entry name" value="DNA helicase RuvA subunit, C-terminal domain"/>
    <property type="match status" value="1"/>
</dbReference>
<dbReference type="STRING" id="133412.A0A1R1YHN1"/>
<dbReference type="PANTHER" id="PTHR15397">
    <property type="entry name" value="SODIUM-GLUCOSE COTRANSPORTER REGULATORY PROTEIN -RELATED"/>
    <property type="match status" value="1"/>
</dbReference>
<keyword evidence="4" id="KW-1185">Reference proteome</keyword>
<dbReference type="Proteomes" id="UP000187283">
    <property type="component" value="Unassembled WGS sequence"/>
</dbReference>
<feature type="domain" description="UBA" evidence="2">
    <location>
        <begin position="282"/>
        <end position="324"/>
    </location>
</feature>
<dbReference type="CDD" id="cd05479">
    <property type="entry name" value="RP_DDI"/>
    <property type="match status" value="1"/>
</dbReference>
<dbReference type="OrthoDB" id="1047367at2759"/>
<dbReference type="InterPro" id="IPR009060">
    <property type="entry name" value="UBA-like_sf"/>
</dbReference>
<feature type="region of interest" description="Disordered" evidence="1">
    <location>
        <begin position="153"/>
        <end position="282"/>
    </location>
</feature>
<dbReference type="EMBL" id="LSSN01000020">
    <property type="protein sequence ID" value="OMJ26428.1"/>
    <property type="molecule type" value="Genomic_DNA"/>
</dbReference>
<dbReference type="InterPro" id="IPR015940">
    <property type="entry name" value="UBA"/>
</dbReference>
<reference evidence="3 4" key="1">
    <citation type="submission" date="2017-01" db="EMBL/GenBank/DDBJ databases">
        <authorList>
            <person name="Mah S.A."/>
            <person name="Swanson W.J."/>
            <person name="Moy G.W."/>
            <person name="Vacquier V.D."/>
        </authorList>
    </citation>
    <scope>NUCLEOTIDE SEQUENCE [LARGE SCALE GENOMIC DNA]</scope>
    <source>
        <strain evidence="3 4">GSMNP</strain>
    </source>
</reference>
<dbReference type="CDD" id="cd14310">
    <property type="entry name" value="UBA_cnDdi1_like"/>
    <property type="match status" value="1"/>
</dbReference>
<dbReference type="PROSITE" id="PS50030">
    <property type="entry name" value="UBA"/>
    <property type="match status" value="1"/>
</dbReference>
<proteinExistence type="predicted"/>
<dbReference type="GO" id="GO:0004190">
    <property type="term" value="F:aspartic-type endopeptidase activity"/>
    <property type="evidence" value="ECO:0007669"/>
    <property type="project" value="InterPro"/>
</dbReference>
<evidence type="ECO:0000313" key="3">
    <source>
        <dbReference type="EMBL" id="OMJ26428.1"/>
    </source>
</evidence>
<feature type="compositionally biased region" description="Polar residues" evidence="1">
    <location>
        <begin position="265"/>
        <end position="282"/>
    </location>
</feature>
<feature type="compositionally biased region" description="Polar residues" evidence="1">
    <location>
        <begin position="242"/>
        <end position="254"/>
    </location>
</feature>
<dbReference type="Pfam" id="PF09668">
    <property type="entry name" value="Asp_protease"/>
    <property type="match status" value="1"/>
</dbReference>
<name>A0A1R1YHN1_9FUNG</name>
<dbReference type="SUPFAM" id="SSF50630">
    <property type="entry name" value="Acid proteases"/>
    <property type="match status" value="1"/>
</dbReference>
<feature type="compositionally biased region" description="Polar residues" evidence="1">
    <location>
        <begin position="153"/>
        <end position="214"/>
    </location>
</feature>
<dbReference type="Gene3D" id="2.40.70.10">
    <property type="entry name" value="Acid Proteases"/>
    <property type="match status" value="1"/>
</dbReference>